<reference evidence="1" key="2">
    <citation type="journal article" date="2015" name="Fish Shellfish Immunol.">
        <title>Early steps in the European eel (Anguilla anguilla)-Vibrio vulnificus interaction in the gills: Role of the RtxA13 toxin.</title>
        <authorList>
            <person name="Callol A."/>
            <person name="Pajuelo D."/>
            <person name="Ebbesson L."/>
            <person name="Teles M."/>
            <person name="MacKenzie S."/>
            <person name="Amaro C."/>
        </authorList>
    </citation>
    <scope>NUCLEOTIDE SEQUENCE</scope>
</reference>
<dbReference type="AlphaFoldDB" id="A0A0E9PZA6"/>
<sequence length="30" mass="3413">MLSSGRPIFCDLIDLKFHHKNGVNGNELTR</sequence>
<proteinExistence type="predicted"/>
<organism evidence="1">
    <name type="scientific">Anguilla anguilla</name>
    <name type="common">European freshwater eel</name>
    <name type="synonym">Muraena anguilla</name>
    <dbReference type="NCBI Taxonomy" id="7936"/>
    <lineage>
        <taxon>Eukaryota</taxon>
        <taxon>Metazoa</taxon>
        <taxon>Chordata</taxon>
        <taxon>Craniata</taxon>
        <taxon>Vertebrata</taxon>
        <taxon>Euteleostomi</taxon>
        <taxon>Actinopterygii</taxon>
        <taxon>Neopterygii</taxon>
        <taxon>Teleostei</taxon>
        <taxon>Anguilliformes</taxon>
        <taxon>Anguillidae</taxon>
        <taxon>Anguilla</taxon>
    </lineage>
</organism>
<evidence type="ECO:0000313" key="1">
    <source>
        <dbReference type="EMBL" id="JAH09617.1"/>
    </source>
</evidence>
<name>A0A0E9PZA6_ANGAN</name>
<protein>
    <submittedName>
        <fullName evidence="1">Uncharacterized protein</fullName>
    </submittedName>
</protein>
<reference evidence="1" key="1">
    <citation type="submission" date="2014-11" db="EMBL/GenBank/DDBJ databases">
        <authorList>
            <person name="Amaro Gonzalez C."/>
        </authorList>
    </citation>
    <scope>NUCLEOTIDE SEQUENCE</scope>
</reference>
<accession>A0A0E9PZA6</accession>
<dbReference type="EMBL" id="GBXM01098960">
    <property type="protein sequence ID" value="JAH09617.1"/>
    <property type="molecule type" value="Transcribed_RNA"/>
</dbReference>